<accession>A0A150F3D1</accession>
<feature type="transmembrane region" description="Helical" evidence="1">
    <location>
        <begin position="96"/>
        <end position="124"/>
    </location>
</feature>
<name>A0A150F3D1_9BACI</name>
<keyword evidence="1" id="KW-0812">Transmembrane</keyword>
<dbReference type="Proteomes" id="UP000075430">
    <property type="component" value="Unassembled WGS sequence"/>
</dbReference>
<gene>
    <name evidence="2" type="ORF">AXI58_04815</name>
</gene>
<feature type="transmembrane region" description="Helical" evidence="1">
    <location>
        <begin position="57"/>
        <end position="75"/>
    </location>
</feature>
<dbReference type="AlphaFoldDB" id="A0A150F3D1"/>
<keyword evidence="3" id="KW-1185">Reference proteome</keyword>
<feature type="transmembrane region" description="Helical" evidence="1">
    <location>
        <begin position="136"/>
        <end position="158"/>
    </location>
</feature>
<evidence type="ECO:0000313" key="2">
    <source>
        <dbReference type="EMBL" id="KXZ13007.1"/>
    </source>
</evidence>
<protein>
    <submittedName>
        <fullName evidence="2">Uncharacterized protein</fullName>
    </submittedName>
</protein>
<sequence length="231" mass="27508">MYLYDVKNVWRQNKWQWIIWIFIIALLLFMIVHSLNMISINSVWESIMGNEVFSMPFPYFFICGFYLLLNGNYLYHQRSKTISIVLTRVSSRKQWLFGKLLFTIVLCISYCLLLILLVHIAVLFKHGDFRYDHCTVYTFSTVFLTLLICGLFQTIFILKVKPIQAFLVVYGLLILPVWINVPFLPGYYSFISDIFTIPYEYNHSGYLFFFTIITICLIMLAIKQIRHKNFF</sequence>
<dbReference type="STRING" id="1793963.AXI58_04815"/>
<evidence type="ECO:0000256" key="1">
    <source>
        <dbReference type="SAM" id="Phobius"/>
    </source>
</evidence>
<feature type="transmembrane region" description="Helical" evidence="1">
    <location>
        <begin position="17"/>
        <end position="37"/>
    </location>
</feature>
<organism evidence="2 3">
    <name type="scientific">Bacillus nakamurai</name>
    <dbReference type="NCBI Taxonomy" id="1793963"/>
    <lineage>
        <taxon>Bacteria</taxon>
        <taxon>Bacillati</taxon>
        <taxon>Bacillota</taxon>
        <taxon>Bacilli</taxon>
        <taxon>Bacillales</taxon>
        <taxon>Bacillaceae</taxon>
        <taxon>Bacillus</taxon>
    </lineage>
</organism>
<evidence type="ECO:0000313" key="3">
    <source>
        <dbReference type="Proteomes" id="UP000075430"/>
    </source>
</evidence>
<keyword evidence="1" id="KW-1133">Transmembrane helix</keyword>
<reference evidence="3" key="1">
    <citation type="submission" date="2016-02" db="EMBL/GenBank/DDBJ databases">
        <authorList>
            <person name="Dunlap C."/>
        </authorList>
    </citation>
    <scope>NUCLEOTIDE SEQUENCE [LARGE SCALE GENOMIC DNA]</scope>
    <source>
        <strain evidence="3">NRRL B-41092</strain>
    </source>
</reference>
<proteinExistence type="predicted"/>
<feature type="transmembrane region" description="Helical" evidence="1">
    <location>
        <begin position="165"/>
        <end position="184"/>
    </location>
</feature>
<keyword evidence="1" id="KW-0472">Membrane</keyword>
<dbReference type="EMBL" id="LSBA01000039">
    <property type="protein sequence ID" value="KXZ13007.1"/>
    <property type="molecule type" value="Genomic_DNA"/>
</dbReference>
<feature type="transmembrane region" description="Helical" evidence="1">
    <location>
        <begin position="204"/>
        <end position="222"/>
    </location>
</feature>
<comment type="caution">
    <text evidence="2">The sequence shown here is derived from an EMBL/GenBank/DDBJ whole genome shotgun (WGS) entry which is preliminary data.</text>
</comment>